<keyword evidence="4" id="KW-1185">Reference proteome</keyword>
<dbReference type="InterPro" id="IPR029058">
    <property type="entry name" value="AB_hydrolase_fold"/>
</dbReference>
<dbReference type="SUPFAM" id="SSF53474">
    <property type="entry name" value="alpha/beta-Hydrolases"/>
    <property type="match status" value="1"/>
</dbReference>
<protein>
    <recommendedName>
        <fullName evidence="2">T6SS Phospholipase effector Tle1-like catalytic domain-containing protein</fullName>
    </recommendedName>
</protein>
<accession>A0ABR3F1I6</accession>
<proteinExistence type="predicted"/>
<feature type="domain" description="T6SS Phospholipase effector Tle1-like catalytic" evidence="2">
    <location>
        <begin position="121"/>
        <end position="406"/>
    </location>
</feature>
<name>A0ABR3F1I6_9AGAR</name>
<dbReference type="Gene3D" id="2.130.10.10">
    <property type="entry name" value="YVTN repeat-like/Quinoprotein amine dehydrogenase"/>
    <property type="match status" value="1"/>
</dbReference>
<evidence type="ECO:0000259" key="2">
    <source>
        <dbReference type="Pfam" id="PF09994"/>
    </source>
</evidence>
<reference evidence="3 4" key="1">
    <citation type="submission" date="2024-02" db="EMBL/GenBank/DDBJ databases">
        <title>A draft genome for the cacao thread blight pathogen Marasmius crinis-equi.</title>
        <authorList>
            <person name="Cohen S.P."/>
            <person name="Baruah I.K."/>
            <person name="Amoako-Attah I."/>
            <person name="Bukari Y."/>
            <person name="Meinhardt L.W."/>
            <person name="Bailey B.A."/>
        </authorList>
    </citation>
    <scope>NUCLEOTIDE SEQUENCE [LARGE SCALE GENOMIC DNA]</scope>
    <source>
        <strain evidence="3 4">GH-76</strain>
    </source>
</reference>
<dbReference type="Pfam" id="PF09994">
    <property type="entry name" value="T6SS_Tle1-like_cat"/>
    <property type="match status" value="1"/>
</dbReference>
<dbReference type="PANTHER" id="PTHR33840:SF1">
    <property type="entry name" value="TLE1 PHOSPHOLIPASE DOMAIN-CONTAINING PROTEIN"/>
    <property type="match status" value="1"/>
</dbReference>
<dbReference type="InterPro" id="IPR015943">
    <property type="entry name" value="WD40/YVTN_repeat-like_dom_sf"/>
</dbReference>
<feature type="region of interest" description="Disordered" evidence="1">
    <location>
        <begin position="1"/>
        <end position="90"/>
    </location>
</feature>
<dbReference type="InterPro" id="IPR018712">
    <property type="entry name" value="Tle1-like_cat"/>
</dbReference>
<evidence type="ECO:0000313" key="4">
    <source>
        <dbReference type="Proteomes" id="UP001465976"/>
    </source>
</evidence>
<comment type="caution">
    <text evidence="3">The sequence shown here is derived from an EMBL/GenBank/DDBJ whole genome shotgun (WGS) entry which is preliminary data.</text>
</comment>
<gene>
    <name evidence="3" type="ORF">V5O48_012903</name>
</gene>
<evidence type="ECO:0000313" key="3">
    <source>
        <dbReference type="EMBL" id="KAL0569069.1"/>
    </source>
</evidence>
<evidence type="ECO:0000256" key="1">
    <source>
        <dbReference type="SAM" id="MobiDB-lite"/>
    </source>
</evidence>
<organism evidence="3 4">
    <name type="scientific">Marasmius crinis-equi</name>
    <dbReference type="NCBI Taxonomy" id="585013"/>
    <lineage>
        <taxon>Eukaryota</taxon>
        <taxon>Fungi</taxon>
        <taxon>Dikarya</taxon>
        <taxon>Basidiomycota</taxon>
        <taxon>Agaricomycotina</taxon>
        <taxon>Agaricomycetes</taxon>
        <taxon>Agaricomycetidae</taxon>
        <taxon>Agaricales</taxon>
        <taxon>Marasmiineae</taxon>
        <taxon>Marasmiaceae</taxon>
        <taxon>Marasmius</taxon>
    </lineage>
</organism>
<dbReference type="Proteomes" id="UP001465976">
    <property type="component" value="Unassembled WGS sequence"/>
</dbReference>
<dbReference type="EMBL" id="JBAHYK010001199">
    <property type="protein sequence ID" value="KAL0569069.1"/>
    <property type="molecule type" value="Genomic_DNA"/>
</dbReference>
<sequence>MMSNPGTPIPLVTVQTASSSSSPPPDSNQATGQDVGQTPLGEVAFGDQLATPVPSTHDTRPPAVRSNSEANLRVPDTDDYESTNRSTVQYERKGRGIPLLPPTMACHRHAPDPPYPRRPGRNLVVCIDGTANQFGRKNSNVVEFYSRLPKHSGQLTYYNSGIGTYATPSLKSWSFYKQVIGHIVDMAFAWRFDRVLLDAYRWLSNNYHSGDRIFLFGFSRGAYQIRVLAGMIEKVGLIHKGNEAQIPFAWQLYRRSTDTPSEHDGRVDMADRFKKTFCHANVVIHFVGAWDTVSSIGVKRRKVDLPLTALGMRHVCYFRHALALHERRVKFLPEYARGGAGPIQEVKENKGTIGPPPEGVTVIPEQKFPRVKEVWFAGTHSDIGGGNTENANLVRNGPSLRWMVTEAKRAGLEINPSHGQWGNHAGELKINESMTGFWHILELVPFDQLSYAKAQSKTRRPHLGQHRKIVNGQLIHESVYRTEGDKLLQWLPKEWRTCKALKEFDPVDRDAENASAALKSLLDPVDSRSRDQAMEELRDLAYAEDPTVDIIAELSYMLFHPQAHIGLSMEQACVAMEVLNDILPWSEKHYDVTSFPPVIQDMLKDPRFKEVAKRFINKLSDYAIVSIHLSEEYPAPTCTFCANERTIAMAHATHAGSELTIISRLEWQKFKLDLVAGSHTLAYLPKSEEALAIGSTHGLWLCDLEKFQKSRIDHRETFLVVFSSDGQQMASCFGKHIHKIQLWKAASDGKFERTFKFKPDLGRDGEVKFKSIAFSPSAREVVALATVSRSGYTTGAVFVLNTEDGTLRYEKHNIEPQTTALAVPEFQNMFYVDGLRHGRPVLRGWSIEDGTPCAQEISLPWYNDHGHNQDPAVTLLAVSPKEKSTLLIGYTESISLFDIEGGKEIRYVVFPEGSRMECAAWSPLGDCILVQLVDNLRETVVQVFDATLHGDVLAEMIKNDGIRGLKELKDTSPTLMVSTGFF</sequence>
<dbReference type="SUPFAM" id="SSF69322">
    <property type="entry name" value="Tricorn protease domain 2"/>
    <property type="match status" value="1"/>
</dbReference>
<dbReference type="PANTHER" id="PTHR33840">
    <property type="match status" value="1"/>
</dbReference>